<evidence type="ECO:0000313" key="3">
    <source>
        <dbReference type="Proteomes" id="UP000005408"/>
    </source>
</evidence>
<feature type="chain" id="PRO_5036497323" evidence="1">
    <location>
        <begin position="20"/>
        <end position="107"/>
    </location>
</feature>
<dbReference type="Proteomes" id="UP000005408">
    <property type="component" value="Unassembled WGS sequence"/>
</dbReference>
<keyword evidence="3" id="KW-1185">Reference proteome</keyword>
<evidence type="ECO:0000313" key="2">
    <source>
        <dbReference type="EnsemblMetazoa" id="G22529.2:cds"/>
    </source>
</evidence>
<protein>
    <submittedName>
        <fullName evidence="2">Uncharacterized protein</fullName>
    </submittedName>
</protein>
<name>A0A8W8KBT4_MAGGI</name>
<dbReference type="AlphaFoldDB" id="A0A8W8KBT4"/>
<evidence type="ECO:0000256" key="1">
    <source>
        <dbReference type="SAM" id="SignalP"/>
    </source>
</evidence>
<dbReference type="EnsemblMetazoa" id="G22529.2">
    <property type="protein sequence ID" value="G22529.2:cds"/>
    <property type="gene ID" value="G22529"/>
</dbReference>
<proteinExistence type="predicted"/>
<feature type="signal peptide" evidence="1">
    <location>
        <begin position="1"/>
        <end position="19"/>
    </location>
</feature>
<organism evidence="2 3">
    <name type="scientific">Magallana gigas</name>
    <name type="common">Pacific oyster</name>
    <name type="synonym">Crassostrea gigas</name>
    <dbReference type="NCBI Taxonomy" id="29159"/>
    <lineage>
        <taxon>Eukaryota</taxon>
        <taxon>Metazoa</taxon>
        <taxon>Spiralia</taxon>
        <taxon>Lophotrochozoa</taxon>
        <taxon>Mollusca</taxon>
        <taxon>Bivalvia</taxon>
        <taxon>Autobranchia</taxon>
        <taxon>Pteriomorphia</taxon>
        <taxon>Ostreida</taxon>
        <taxon>Ostreoidea</taxon>
        <taxon>Ostreidae</taxon>
        <taxon>Magallana</taxon>
    </lineage>
</organism>
<reference evidence="2" key="1">
    <citation type="submission" date="2022-08" db="UniProtKB">
        <authorList>
            <consortium name="EnsemblMetazoa"/>
        </authorList>
    </citation>
    <scope>IDENTIFICATION</scope>
    <source>
        <strain evidence="2">05x7-T-G4-1.051#20</strain>
    </source>
</reference>
<keyword evidence="1" id="KW-0732">Signal</keyword>
<accession>A0A8W8KBT4</accession>
<sequence length="107" mass="11460">MQQVLFAVLTVFCIGSCFAQQQGPVSLCGPVGKLILCQCSAEGCEEGQLPIGLCPSLPMMPLPPRMQCCPPMYVMYCSQQKRSMANRRAGGLNNSLVSQSSKMSPGL</sequence>